<evidence type="ECO:0000256" key="10">
    <source>
        <dbReference type="ARBA" id="ARBA00023136"/>
    </source>
</evidence>
<keyword evidence="8 11" id="KW-0408">Iron</keyword>
<dbReference type="PROSITE" id="PS00086">
    <property type="entry name" value="CYTOCHROME_P450"/>
    <property type="match status" value="1"/>
</dbReference>
<dbReference type="PRINTS" id="PR00385">
    <property type="entry name" value="P450"/>
</dbReference>
<comment type="cofactor">
    <cofactor evidence="1 11 13">
        <name>heme</name>
        <dbReference type="ChEBI" id="CHEBI:30413"/>
    </cofactor>
</comment>
<evidence type="ECO:0000256" key="1">
    <source>
        <dbReference type="ARBA" id="ARBA00001971"/>
    </source>
</evidence>
<evidence type="ECO:0000256" key="14">
    <source>
        <dbReference type="SAM" id="Phobius"/>
    </source>
</evidence>
<dbReference type="KEGG" id="oaa:100086408"/>
<dbReference type="Bgee" id="ENSOANG00000000852">
    <property type="expression patterns" value="Expressed in adult mammalian kidney and 4 other cell types or tissues"/>
</dbReference>
<dbReference type="STRING" id="9258.ENSOANP00000001320"/>
<evidence type="ECO:0000256" key="11">
    <source>
        <dbReference type="PIRSR" id="PIRSR602401-1"/>
    </source>
</evidence>
<dbReference type="GO" id="GO:0008392">
    <property type="term" value="F:arachidonate epoxygenase activity"/>
    <property type="evidence" value="ECO:0000318"/>
    <property type="project" value="GO_Central"/>
</dbReference>
<dbReference type="GeneID" id="100086408"/>
<dbReference type="InterPro" id="IPR001128">
    <property type="entry name" value="Cyt_P450"/>
</dbReference>
<dbReference type="InterPro" id="IPR017972">
    <property type="entry name" value="Cyt_P450_CS"/>
</dbReference>
<dbReference type="InterPro" id="IPR008067">
    <property type="entry name" value="Cyt_P450_E_grp-I_CYP2A-like"/>
</dbReference>
<evidence type="ECO:0000256" key="6">
    <source>
        <dbReference type="ARBA" id="ARBA00022848"/>
    </source>
</evidence>
<dbReference type="FunFam" id="1.10.630.10:FF:000001">
    <property type="entry name" value="Cytochrome P450, family 2"/>
    <property type="match status" value="1"/>
</dbReference>
<dbReference type="GO" id="GO:0019373">
    <property type="term" value="P:epoxygenase P450 pathway"/>
    <property type="evidence" value="ECO:0000318"/>
    <property type="project" value="GO_Central"/>
</dbReference>
<dbReference type="InterPro" id="IPR036396">
    <property type="entry name" value="Cyt_P450_sf"/>
</dbReference>
<keyword evidence="3 11" id="KW-0349">Heme</keyword>
<dbReference type="Pfam" id="PF00067">
    <property type="entry name" value="p450"/>
    <property type="match status" value="1"/>
</dbReference>
<dbReference type="InParanoid" id="F6YJ27"/>
<evidence type="ECO:0000313" key="16">
    <source>
        <dbReference type="Proteomes" id="UP000002279"/>
    </source>
</evidence>
<dbReference type="PRINTS" id="PR00463">
    <property type="entry name" value="EP450I"/>
</dbReference>
<reference evidence="15" key="2">
    <citation type="submission" date="2025-08" db="UniProtKB">
        <authorList>
            <consortium name="Ensembl"/>
        </authorList>
    </citation>
    <scope>IDENTIFICATION</scope>
    <source>
        <strain evidence="15">Glennie</strain>
    </source>
</reference>
<dbReference type="InterPro" id="IPR002401">
    <property type="entry name" value="Cyt_P450_E_grp-I"/>
</dbReference>
<dbReference type="GeneTree" id="ENSGT00940000157162"/>
<dbReference type="Ensembl" id="ENSOANT00000001321.4">
    <property type="protein sequence ID" value="ENSOANP00000001320.3"/>
    <property type="gene ID" value="ENSOANG00000000852.4"/>
</dbReference>
<keyword evidence="16" id="KW-1185">Reference proteome</keyword>
<dbReference type="AlphaFoldDB" id="F6YJ27"/>
<evidence type="ECO:0000313" key="15">
    <source>
        <dbReference type="Ensembl" id="ENSOANP00000001320.3"/>
    </source>
</evidence>
<evidence type="ECO:0000256" key="4">
    <source>
        <dbReference type="ARBA" id="ARBA00022723"/>
    </source>
</evidence>
<evidence type="ECO:0000256" key="9">
    <source>
        <dbReference type="ARBA" id="ARBA00023033"/>
    </source>
</evidence>
<sequence>MAWAVGPPWLPSSAGPFLLILVLFLLLLLLLFRRGHPPARLPPGPRALPILGCLPQMWGVPLLDFLLKLRSQFGPVFTVYLGPEPVVVLCGYETVREALQDRAEEFAGRPYMAISEKTTRGLGISFSQGERWRTLRRFSVATLRDLGMGRRGIEERVQEEVRCLLEEFRKTRGHPFDPTFPLRRSISNVICSVVFGRRFDYADPEFGTLLRLLNDNLRRVDSVSVRLYSLFPGLLRHLPGPHNLLFEVFEEQKRFVARIVKEHEASLDPAEPRDFMDAFLIRMQQDRKNPLSEFHLENLLVTALDLFFAGTETTSTTLKYGLLLLLKHPQITERVQEEVDSVIGQNRRPALEDRARMPYTDAVIHEIQRFIDIMPLGVPHAVTRDTCFQGYTIPKGTMVFPLLHSVLHDPDHFPDPAVFEPKRFLTEDGRFQRNAAFLPFSAGKRACLGEGLARTELFLYFTSILQTFALSSPVHSDALDVEPEFSGFAKVPPAFQLSLTPR</sequence>
<dbReference type="GO" id="GO:0005789">
    <property type="term" value="C:endoplasmic reticulum membrane"/>
    <property type="evidence" value="ECO:0007669"/>
    <property type="project" value="UniProtKB-SubCell"/>
</dbReference>
<keyword evidence="6 13" id="KW-0492">Microsome</keyword>
<keyword evidence="7 12" id="KW-0560">Oxidoreductase</keyword>
<dbReference type="GO" id="GO:0005737">
    <property type="term" value="C:cytoplasm"/>
    <property type="evidence" value="ECO:0000318"/>
    <property type="project" value="GO_Central"/>
</dbReference>
<dbReference type="PRINTS" id="PR01684">
    <property type="entry name" value="EP450ICYP2A"/>
</dbReference>
<dbReference type="InterPro" id="IPR050182">
    <property type="entry name" value="Cytochrome_P450_fam2"/>
</dbReference>
<reference evidence="15" key="3">
    <citation type="submission" date="2025-09" db="UniProtKB">
        <authorList>
            <consortium name="Ensembl"/>
        </authorList>
    </citation>
    <scope>IDENTIFICATION</scope>
    <source>
        <strain evidence="15">Glennie</strain>
    </source>
</reference>
<proteinExistence type="inferred from homology"/>
<evidence type="ECO:0000256" key="5">
    <source>
        <dbReference type="ARBA" id="ARBA00022824"/>
    </source>
</evidence>
<dbReference type="SUPFAM" id="SSF48264">
    <property type="entry name" value="Cytochrome P450"/>
    <property type="match status" value="1"/>
</dbReference>
<dbReference type="PANTHER" id="PTHR24300:SF153">
    <property type="entry name" value="CYTOCHROME P450 2G1-LIKE-RELATED"/>
    <property type="match status" value="1"/>
</dbReference>
<evidence type="ECO:0000256" key="3">
    <source>
        <dbReference type="ARBA" id="ARBA00022617"/>
    </source>
</evidence>
<dbReference type="RefSeq" id="XP_028920464.1">
    <property type="nucleotide sequence ID" value="XM_029064631.2"/>
</dbReference>
<comment type="similarity">
    <text evidence="2 12">Belongs to the cytochrome P450 family.</text>
</comment>
<dbReference type="GO" id="GO:0005506">
    <property type="term" value="F:iron ion binding"/>
    <property type="evidence" value="ECO:0007669"/>
    <property type="project" value="UniProtKB-UniRule"/>
</dbReference>
<comment type="subcellular location">
    <subcellularLocation>
        <location evidence="13">Endoplasmic reticulum membrane</location>
    </subcellularLocation>
    <subcellularLocation>
        <location evidence="13">Microsome membrane</location>
    </subcellularLocation>
</comment>
<feature type="binding site" description="axial binding residue" evidence="11">
    <location>
        <position position="447"/>
    </location>
    <ligand>
        <name>heme</name>
        <dbReference type="ChEBI" id="CHEBI:30413"/>
    </ligand>
    <ligandPart>
        <name>Fe</name>
        <dbReference type="ChEBI" id="CHEBI:18248"/>
    </ligandPart>
</feature>
<evidence type="ECO:0000256" key="7">
    <source>
        <dbReference type="ARBA" id="ARBA00023002"/>
    </source>
</evidence>
<evidence type="ECO:0000256" key="13">
    <source>
        <dbReference type="RuleBase" id="RU368053"/>
    </source>
</evidence>
<dbReference type="Gene3D" id="1.10.630.10">
    <property type="entry name" value="Cytochrome P450"/>
    <property type="match status" value="1"/>
</dbReference>
<dbReference type="GO" id="GO:0020037">
    <property type="term" value="F:heme binding"/>
    <property type="evidence" value="ECO:0000318"/>
    <property type="project" value="GO_Central"/>
</dbReference>
<dbReference type="PANTHER" id="PTHR24300">
    <property type="entry name" value="CYTOCHROME P450 508A4-RELATED"/>
    <property type="match status" value="1"/>
</dbReference>
<keyword evidence="14" id="KW-0812">Transmembrane</keyword>
<protein>
    <recommendedName>
        <fullName evidence="13">Cytochrome P450</fullName>
        <ecNumber evidence="13">1.14.14.1</ecNumber>
    </recommendedName>
</protein>
<keyword evidence="9 12" id="KW-0503">Monooxygenase</keyword>
<dbReference type="HOGENOM" id="CLU_001570_22_3_1"/>
<dbReference type="OMA" id="IMPLGVP"/>
<dbReference type="eggNOG" id="KOG0156">
    <property type="taxonomic scope" value="Eukaryota"/>
</dbReference>
<reference evidence="15 16" key="1">
    <citation type="journal article" date="2008" name="Nature">
        <title>Genome analysis of the platypus reveals unique signatures of evolution.</title>
        <authorList>
            <person name="Warren W.C."/>
            <person name="Hillier L.W."/>
            <person name="Marshall Graves J.A."/>
            <person name="Birney E."/>
            <person name="Ponting C.P."/>
            <person name="Grutzner F."/>
            <person name="Belov K."/>
            <person name="Miller W."/>
            <person name="Clarke L."/>
            <person name="Chinwalla A.T."/>
            <person name="Yang S.P."/>
            <person name="Heger A."/>
            <person name="Locke D.P."/>
            <person name="Miethke P."/>
            <person name="Waters P.D."/>
            <person name="Veyrunes F."/>
            <person name="Fulton L."/>
            <person name="Fulton B."/>
            <person name="Graves T."/>
            <person name="Wallis J."/>
            <person name="Puente X.S."/>
            <person name="Lopez-Otin C."/>
            <person name="Ordonez G.R."/>
            <person name="Eichler E.E."/>
            <person name="Chen L."/>
            <person name="Cheng Z."/>
            <person name="Deakin J.E."/>
            <person name="Alsop A."/>
            <person name="Thompson K."/>
            <person name="Kirby P."/>
            <person name="Papenfuss A.T."/>
            <person name="Wakefield M.J."/>
            <person name="Olender T."/>
            <person name="Lancet D."/>
            <person name="Huttley G.A."/>
            <person name="Smit A.F."/>
            <person name="Pask A."/>
            <person name="Temple-Smith P."/>
            <person name="Batzer M.A."/>
            <person name="Walker J.A."/>
            <person name="Konkel M.K."/>
            <person name="Harris R.S."/>
            <person name="Whittington C.M."/>
            <person name="Wong E.S."/>
            <person name="Gemmell N.J."/>
            <person name="Buschiazzo E."/>
            <person name="Vargas Jentzsch I.M."/>
            <person name="Merkel A."/>
            <person name="Schmitz J."/>
            <person name="Zemann A."/>
            <person name="Churakov G."/>
            <person name="Kriegs J.O."/>
            <person name="Brosius J."/>
            <person name="Murchison E.P."/>
            <person name="Sachidanandam R."/>
            <person name="Smith C."/>
            <person name="Hannon G.J."/>
            <person name="Tsend-Ayush E."/>
            <person name="McMillan D."/>
            <person name="Attenborough R."/>
            <person name="Rens W."/>
            <person name="Ferguson-Smith M."/>
            <person name="Lefevre C.M."/>
            <person name="Sharp J.A."/>
            <person name="Nicholas K.R."/>
            <person name="Ray D.A."/>
            <person name="Kube M."/>
            <person name="Reinhardt R."/>
            <person name="Pringle T.H."/>
            <person name="Taylor J."/>
            <person name="Jones R.C."/>
            <person name="Nixon B."/>
            <person name="Dacheux J.L."/>
            <person name="Niwa H."/>
            <person name="Sekita Y."/>
            <person name="Huang X."/>
            <person name="Stark A."/>
            <person name="Kheradpour P."/>
            <person name="Kellis M."/>
            <person name="Flicek P."/>
            <person name="Chen Y."/>
            <person name="Webber C."/>
            <person name="Hardison R."/>
            <person name="Nelson J."/>
            <person name="Hallsworth-Pepin K."/>
            <person name="Delehaunty K."/>
            <person name="Markovic C."/>
            <person name="Minx P."/>
            <person name="Feng Y."/>
            <person name="Kremitzki C."/>
            <person name="Mitreva M."/>
            <person name="Glasscock J."/>
            <person name="Wylie T."/>
            <person name="Wohldmann P."/>
            <person name="Thiru P."/>
            <person name="Nhan M.N."/>
            <person name="Pohl C.S."/>
            <person name="Smith S.M."/>
            <person name="Hou S."/>
            <person name="Nefedov M."/>
            <person name="de Jong P.J."/>
            <person name="Renfree M.B."/>
            <person name="Mardis E.R."/>
            <person name="Wilson R.K."/>
        </authorList>
    </citation>
    <scope>NUCLEOTIDE SEQUENCE [LARGE SCALE GENOMIC DNA]</scope>
    <source>
        <strain evidence="15 16">Glennie</strain>
    </source>
</reference>
<feature type="transmembrane region" description="Helical" evidence="14">
    <location>
        <begin position="12"/>
        <end position="32"/>
    </location>
</feature>
<keyword evidence="14" id="KW-1133">Transmembrane helix</keyword>
<evidence type="ECO:0000256" key="12">
    <source>
        <dbReference type="RuleBase" id="RU000461"/>
    </source>
</evidence>
<dbReference type="GO" id="GO:0016712">
    <property type="term" value="F:oxidoreductase activity, acting on paired donors, with incorporation or reduction of molecular oxygen, reduced flavin or flavoprotein as one donor, and incorporation of one atom of oxygen"/>
    <property type="evidence" value="ECO:0000318"/>
    <property type="project" value="GO_Central"/>
</dbReference>
<dbReference type="EC" id="1.14.14.1" evidence="13"/>
<dbReference type="GO" id="GO:0006805">
    <property type="term" value="P:xenobiotic metabolic process"/>
    <property type="evidence" value="ECO:0000318"/>
    <property type="project" value="GO_Central"/>
</dbReference>
<dbReference type="OrthoDB" id="2789670at2759"/>
<keyword evidence="5 13" id="KW-0256">Endoplasmic reticulum</keyword>
<organism evidence="15 16">
    <name type="scientific">Ornithorhynchus anatinus</name>
    <name type="common">Duckbill platypus</name>
    <dbReference type="NCBI Taxonomy" id="9258"/>
    <lineage>
        <taxon>Eukaryota</taxon>
        <taxon>Metazoa</taxon>
        <taxon>Chordata</taxon>
        <taxon>Craniata</taxon>
        <taxon>Vertebrata</taxon>
        <taxon>Euteleostomi</taxon>
        <taxon>Mammalia</taxon>
        <taxon>Monotremata</taxon>
        <taxon>Ornithorhynchidae</taxon>
        <taxon>Ornithorhynchus</taxon>
    </lineage>
</organism>
<dbReference type="CDD" id="cd11026">
    <property type="entry name" value="CYP2"/>
    <property type="match status" value="1"/>
</dbReference>
<name>F6YJ27_ORNAN</name>
<gene>
    <name evidence="15" type="primary">LOC100086408</name>
</gene>
<evidence type="ECO:0000256" key="8">
    <source>
        <dbReference type="ARBA" id="ARBA00023004"/>
    </source>
</evidence>
<evidence type="ECO:0000256" key="2">
    <source>
        <dbReference type="ARBA" id="ARBA00010617"/>
    </source>
</evidence>
<comment type="catalytic activity">
    <reaction evidence="13">
        <text>an organic molecule + reduced [NADPH--hemoprotein reductase] + O2 = an alcohol + oxidized [NADPH--hemoprotein reductase] + H2O + H(+)</text>
        <dbReference type="Rhea" id="RHEA:17149"/>
        <dbReference type="Rhea" id="RHEA-COMP:11964"/>
        <dbReference type="Rhea" id="RHEA-COMP:11965"/>
        <dbReference type="ChEBI" id="CHEBI:15377"/>
        <dbReference type="ChEBI" id="CHEBI:15378"/>
        <dbReference type="ChEBI" id="CHEBI:15379"/>
        <dbReference type="ChEBI" id="CHEBI:30879"/>
        <dbReference type="ChEBI" id="CHEBI:57618"/>
        <dbReference type="ChEBI" id="CHEBI:58210"/>
        <dbReference type="ChEBI" id="CHEBI:142491"/>
        <dbReference type="EC" id="1.14.14.1"/>
    </reaction>
</comment>
<keyword evidence="4 11" id="KW-0479">Metal-binding</keyword>
<comment type="function">
    <text evidence="13">Cytochromes P450 are a group of heme-thiolate monooxygenases.</text>
</comment>
<accession>F6YJ27</accession>
<keyword evidence="10 14" id="KW-0472">Membrane</keyword>
<dbReference type="Proteomes" id="UP000002279">
    <property type="component" value="Chromosome 5"/>
</dbReference>